<accession>A0ACC1LNV0</accession>
<gene>
    <name evidence="1" type="ORF">H4S07_001671</name>
</gene>
<evidence type="ECO:0000313" key="1">
    <source>
        <dbReference type="EMBL" id="KAJ2812044.1"/>
    </source>
</evidence>
<sequence>MPHGTEFDSRELSQLINGSDVRVPDELYKSWLPTDFNVNEDGSVTIRSYINNLHPARYAALYQSISKVFAKFVPLLEQVATDMVHPCNLRAEFSRDAFIDPDMDDPYDILDDPYDVLDDPYDILDTAIHGKGIPDEYQRPLKPYTMCGMPLQASVEMSSILLTPENPEHPEGEWQAVGRAEERIFAVGLYFYDVENIASAKLKFRDPVWRNKFNGPEDFYDFYKSHDVESKSTRKTITNLSAMSSSNDNKLCLDKISRLYPIRAFYEMHSVKPKTRVELHMLKASAYIRSTPEWADKLNDAEKCLEWTIQVKDTFGLANEHVEYIFEELKYYALLKENGVGGEEPGAIDYMWITNAASNCELAEEFKHGAAVLESDFIHAETTEEEGAPLSVFRALVNPFLYSFSGNSSLLFETPIATPEAALNANLSQTKPGSLEDWIQAVKDFNSSQSTNKCAFDKREVVEPVRAMYAVELEEEYMCWLPTDFYVGEDGSVTTPSYINNLHPVRYATLYQAISKVFAIFVPLLEQVTTDVIYPRKPRAKFVRELCFEPGMLKPSKVYDMFQDGVIPEEYQKYLRTINSVYSIRDEVSLDMEALYEAYEEGEIYTEPLPKPFCPTKRPLRPYSMRGMPLQASVEITSIKLTPKNPTHPEGEWQAVGRAEERIFAVGLYFYDVENIASPKLKFRDPVAPIMVRLEEGLKDFCRSHVVEEVDEYDHTSRYQRLYTQEVGDVEIKSGSYICYPNFYQIKMPTFELADPTQPGHVKYIAFYIADPAQRLVSTQIVPPQQPDWFIISSDSASASLVEGMGELSLDNAGTPEEDDDDDKESEEEDAAERTERLQRMHVKCNRDVRRRFSIYVMDDEN</sequence>
<organism evidence="1 2">
    <name type="scientific">Coemansia furcata</name>
    <dbReference type="NCBI Taxonomy" id="417177"/>
    <lineage>
        <taxon>Eukaryota</taxon>
        <taxon>Fungi</taxon>
        <taxon>Fungi incertae sedis</taxon>
        <taxon>Zoopagomycota</taxon>
        <taxon>Kickxellomycotina</taxon>
        <taxon>Kickxellomycetes</taxon>
        <taxon>Kickxellales</taxon>
        <taxon>Kickxellaceae</taxon>
        <taxon>Coemansia</taxon>
    </lineage>
</organism>
<dbReference type="Proteomes" id="UP001140096">
    <property type="component" value="Unassembled WGS sequence"/>
</dbReference>
<name>A0ACC1LNV0_9FUNG</name>
<keyword evidence="2" id="KW-1185">Reference proteome</keyword>
<reference evidence="1" key="1">
    <citation type="submission" date="2022-07" db="EMBL/GenBank/DDBJ databases">
        <title>Phylogenomic reconstructions and comparative analyses of Kickxellomycotina fungi.</title>
        <authorList>
            <person name="Reynolds N.K."/>
            <person name="Stajich J.E."/>
            <person name="Barry K."/>
            <person name="Grigoriev I.V."/>
            <person name="Crous P."/>
            <person name="Smith M.E."/>
        </authorList>
    </citation>
    <scope>NUCLEOTIDE SEQUENCE</scope>
    <source>
        <strain evidence="1">CBS 102833</strain>
    </source>
</reference>
<comment type="caution">
    <text evidence="1">The sequence shown here is derived from an EMBL/GenBank/DDBJ whole genome shotgun (WGS) entry which is preliminary data.</text>
</comment>
<evidence type="ECO:0000313" key="2">
    <source>
        <dbReference type="Proteomes" id="UP001140096"/>
    </source>
</evidence>
<protein>
    <submittedName>
        <fullName evidence="1">Uncharacterized protein</fullName>
    </submittedName>
</protein>
<proteinExistence type="predicted"/>
<dbReference type="EMBL" id="JANBUP010000304">
    <property type="protein sequence ID" value="KAJ2812044.1"/>
    <property type="molecule type" value="Genomic_DNA"/>
</dbReference>